<evidence type="ECO:0000259" key="5">
    <source>
        <dbReference type="Pfam" id="PF12053"/>
    </source>
</evidence>
<feature type="compositionally biased region" description="Low complexity" evidence="4">
    <location>
        <begin position="471"/>
        <end position="480"/>
    </location>
</feature>
<keyword evidence="3" id="KW-0131">Cell cycle</keyword>
<dbReference type="Proteomes" id="UP000518266">
    <property type="component" value="Unassembled WGS sequence"/>
</dbReference>
<name>A0A7J5Z7S7_DISMA</name>
<dbReference type="AlphaFoldDB" id="A0A7J5Z7S7"/>
<keyword evidence="7" id="KW-1185">Reference proteome</keyword>
<dbReference type="InterPro" id="IPR052213">
    <property type="entry name" value="PAR3"/>
</dbReference>
<proteinExistence type="predicted"/>
<dbReference type="PANTHER" id="PTHR16484:SF10">
    <property type="entry name" value="PARTITIONING DEFECTIVE 3 HOMOLOG"/>
    <property type="match status" value="1"/>
</dbReference>
<feature type="region of interest" description="Disordered" evidence="4">
    <location>
        <begin position="267"/>
        <end position="293"/>
    </location>
</feature>
<dbReference type="GO" id="GO:0035091">
    <property type="term" value="F:phosphatidylinositol binding"/>
    <property type="evidence" value="ECO:0007669"/>
    <property type="project" value="TreeGrafter"/>
</dbReference>
<evidence type="ECO:0000256" key="4">
    <source>
        <dbReference type="SAM" id="MobiDB-lite"/>
    </source>
</evidence>
<accession>A0A7J5Z7S7</accession>
<gene>
    <name evidence="6" type="ORF">F7725_011065</name>
</gene>
<feature type="compositionally biased region" description="Polar residues" evidence="4">
    <location>
        <begin position="267"/>
        <end position="278"/>
    </location>
</feature>
<keyword evidence="1" id="KW-0132">Cell division</keyword>
<dbReference type="GO" id="GO:0043296">
    <property type="term" value="C:apical junction complex"/>
    <property type="evidence" value="ECO:0007669"/>
    <property type="project" value="TreeGrafter"/>
</dbReference>
<protein>
    <recommendedName>
        <fullName evidence="5">Par3/HAL N-terminal domain-containing protein</fullName>
    </recommendedName>
</protein>
<dbReference type="GO" id="GO:0005912">
    <property type="term" value="C:adherens junction"/>
    <property type="evidence" value="ECO:0007669"/>
    <property type="project" value="TreeGrafter"/>
</dbReference>
<dbReference type="GO" id="GO:0051301">
    <property type="term" value="P:cell division"/>
    <property type="evidence" value="ECO:0007669"/>
    <property type="project" value="UniProtKB-KW"/>
</dbReference>
<evidence type="ECO:0000313" key="7">
    <source>
        <dbReference type="Proteomes" id="UP000518266"/>
    </source>
</evidence>
<dbReference type="OrthoDB" id="6264899at2759"/>
<dbReference type="Pfam" id="PF12053">
    <property type="entry name" value="Par3_HAL_N_term"/>
    <property type="match status" value="1"/>
</dbReference>
<feature type="domain" description="Par3/HAL N-terminal" evidence="5">
    <location>
        <begin position="203"/>
        <end position="240"/>
    </location>
</feature>
<dbReference type="GO" id="GO:0005938">
    <property type="term" value="C:cell cortex"/>
    <property type="evidence" value="ECO:0007669"/>
    <property type="project" value="TreeGrafter"/>
</dbReference>
<comment type="caution">
    <text evidence="6">The sequence shown here is derived from an EMBL/GenBank/DDBJ whole genome shotgun (WGS) entry which is preliminary data.</text>
</comment>
<dbReference type="GO" id="GO:0000226">
    <property type="term" value="P:microtubule cytoskeleton organization"/>
    <property type="evidence" value="ECO:0007669"/>
    <property type="project" value="TreeGrafter"/>
</dbReference>
<dbReference type="GO" id="GO:0045197">
    <property type="term" value="P:establishment or maintenance of epithelial cell apical/basal polarity"/>
    <property type="evidence" value="ECO:0007669"/>
    <property type="project" value="TreeGrafter"/>
</dbReference>
<dbReference type="EMBL" id="JAAKFY010000004">
    <property type="protein sequence ID" value="KAF3857864.1"/>
    <property type="molecule type" value="Genomic_DNA"/>
</dbReference>
<dbReference type="GO" id="GO:0008104">
    <property type="term" value="P:intracellular protein localization"/>
    <property type="evidence" value="ECO:0007669"/>
    <property type="project" value="TreeGrafter"/>
</dbReference>
<organism evidence="6 7">
    <name type="scientific">Dissostichus mawsoni</name>
    <name type="common">Antarctic cod</name>
    <dbReference type="NCBI Taxonomy" id="36200"/>
    <lineage>
        <taxon>Eukaryota</taxon>
        <taxon>Metazoa</taxon>
        <taxon>Chordata</taxon>
        <taxon>Craniata</taxon>
        <taxon>Vertebrata</taxon>
        <taxon>Euteleostomi</taxon>
        <taxon>Actinopterygii</taxon>
        <taxon>Neopterygii</taxon>
        <taxon>Teleostei</taxon>
        <taxon>Neoteleostei</taxon>
        <taxon>Acanthomorphata</taxon>
        <taxon>Eupercaria</taxon>
        <taxon>Perciformes</taxon>
        <taxon>Notothenioidei</taxon>
        <taxon>Nototheniidae</taxon>
        <taxon>Dissostichus</taxon>
    </lineage>
</organism>
<sequence length="508" mass="56646">MTKHPDEESNHLKLTQCPARLCESLALRQRYSANTSIFTIQTRWMEKGSLLPKIESSWFSINSHMNDYWRHSGSRCRQMLFRGEAELEEDGAFTSSELEEDGAFTSSELEEDGAFTSSELEEDGAFTSSELEEDVGLISSELEEWGVYFFRAGGDGAFVSSELEEDVGLISSELEEDNWRKIMGLLLQNLRKSWAYFFRTEEDEADVSYWLQVHRLEHSDGGILDLDDVLCDVVDDKDRLNIDAPRSVGDRQEGPRGTPEEFLKMTPSVSAVSQNTNRQTDRLPDTSLGPPNENKMTTLYQTQPGGQCGFRINTTEVFLMSLQRRKLSLNASQLPGFISAPAGTPVTVYRREDSFLCDRQGEQQIDNLCAAGCDALISCHSFAHWQRMSIEYRVSSRSGRSVPGLRFSPSHSLAPSWCSDARERDMKKRGGGVANSAVPAELSLTEGRVEDPLTLMAVYEEQEPHHGGDGTSASSTGTQSPDLFAVDLSGASAFQPYQASSEIEIRQE</sequence>
<keyword evidence="2" id="KW-0677">Repeat</keyword>
<dbReference type="PANTHER" id="PTHR16484">
    <property type="entry name" value="PARTITIONING DEFECTIVE 3 RELATED"/>
    <property type="match status" value="1"/>
</dbReference>
<reference evidence="6 7" key="1">
    <citation type="submission" date="2020-03" db="EMBL/GenBank/DDBJ databases">
        <title>Dissostichus mawsoni Genome sequencing and assembly.</title>
        <authorList>
            <person name="Park H."/>
        </authorList>
    </citation>
    <scope>NUCLEOTIDE SEQUENCE [LARGE SCALE GENOMIC DNA]</scope>
    <source>
        <strain evidence="6">DM0001</strain>
        <tissue evidence="6">Muscle</tissue>
    </source>
</reference>
<dbReference type="GO" id="GO:0030010">
    <property type="term" value="P:establishment of cell polarity"/>
    <property type="evidence" value="ECO:0007669"/>
    <property type="project" value="TreeGrafter"/>
</dbReference>
<dbReference type="GO" id="GO:0051660">
    <property type="term" value="P:establishment of centrosome localization"/>
    <property type="evidence" value="ECO:0007669"/>
    <property type="project" value="TreeGrafter"/>
</dbReference>
<evidence type="ECO:0000256" key="2">
    <source>
        <dbReference type="ARBA" id="ARBA00022737"/>
    </source>
</evidence>
<dbReference type="Gene3D" id="3.10.20.90">
    <property type="entry name" value="Phosphatidylinositol 3-kinase Catalytic Subunit, Chain A, domain 1"/>
    <property type="match status" value="1"/>
</dbReference>
<dbReference type="GO" id="GO:0007155">
    <property type="term" value="P:cell adhesion"/>
    <property type="evidence" value="ECO:0007669"/>
    <property type="project" value="TreeGrafter"/>
</dbReference>
<dbReference type="GO" id="GO:0016324">
    <property type="term" value="C:apical plasma membrane"/>
    <property type="evidence" value="ECO:0007669"/>
    <property type="project" value="TreeGrafter"/>
</dbReference>
<evidence type="ECO:0000256" key="3">
    <source>
        <dbReference type="ARBA" id="ARBA00023306"/>
    </source>
</evidence>
<evidence type="ECO:0000256" key="1">
    <source>
        <dbReference type="ARBA" id="ARBA00022618"/>
    </source>
</evidence>
<feature type="region of interest" description="Disordered" evidence="4">
    <location>
        <begin position="462"/>
        <end position="484"/>
    </location>
</feature>
<dbReference type="InterPro" id="IPR021922">
    <property type="entry name" value="Par3/HAL_N"/>
</dbReference>
<evidence type="ECO:0000313" key="6">
    <source>
        <dbReference type="EMBL" id="KAF3857864.1"/>
    </source>
</evidence>